<dbReference type="Pfam" id="PF02900">
    <property type="entry name" value="LigB"/>
    <property type="match status" value="1"/>
</dbReference>
<evidence type="ECO:0000256" key="5">
    <source>
        <dbReference type="ARBA" id="ARBA00023002"/>
    </source>
</evidence>
<dbReference type="PIRSF" id="PIRSF006157">
    <property type="entry name" value="Doxgns_DODA"/>
    <property type="match status" value="1"/>
</dbReference>
<comment type="cofactor">
    <cofactor evidence="1">
        <name>Zn(2+)</name>
        <dbReference type="ChEBI" id="CHEBI:29105"/>
    </cofactor>
</comment>
<dbReference type="Proteomes" id="UP001447008">
    <property type="component" value="Unassembled WGS sequence"/>
</dbReference>
<dbReference type="InterPro" id="IPR004183">
    <property type="entry name" value="Xdiol_dOase_suB"/>
</dbReference>
<keyword evidence="4" id="KW-0862">Zinc</keyword>
<protein>
    <submittedName>
        <fullName evidence="7">Class III extradiol ring-cleavage dioxygenase</fullName>
        <ecNumber evidence="7">1.13.-.-</ecNumber>
    </submittedName>
</protein>
<evidence type="ECO:0000256" key="3">
    <source>
        <dbReference type="ARBA" id="ARBA00022723"/>
    </source>
</evidence>
<keyword evidence="5 7" id="KW-0560">Oxidoreductase</keyword>
<evidence type="ECO:0000313" key="8">
    <source>
        <dbReference type="Proteomes" id="UP001447008"/>
    </source>
</evidence>
<dbReference type="PANTHER" id="PTHR30096:SF0">
    <property type="entry name" value="4,5-DOPA DIOXYGENASE EXTRADIOL-LIKE PROTEIN"/>
    <property type="match status" value="1"/>
</dbReference>
<dbReference type="Gene3D" id="3.40.830.10">
    <property type="entry name" value="LigB-like"/>
    <property type="match status" value="1"/>
</dbReference>
<evidence type="ECO:0000256" key="4">
    <source>
        <dbReference type="ARBA" id="ARBA00022833"/>
    </source>
</evidence>
<proteinExistence type="inferred from homology"/>
<reference evidence="7 8" key="1">
    <citation type="submission" date="2024-03" db="EMBL/GenBank/DDBJ databases">
        <title>Pseudoalteromonas qingdaonensis sp. nov., isolated from the intestines of marine benthic organisms.</title>
        <authorList>
            <person name="Lin X."/>
            <person name="Fang S."/>
            <person name="Hu X."/>
        </authorList>
    </citation>
    <scope>NUCLEOTIDE SEQUENCE [LARGE SCALE GENOMIC DNA]</scope>
    <source>
        <strain evidence="7 8">YIC-827</strain>
    </source>
</reference>
<accession>A0ABU9MW04</accession>
<name>A0ABU9MW04_9GAMM</name>
<sequence>MNYSAFISHGGGPLPLLGHEGHKEMVEILEEFASLIPKPDAIVVISAHWDTTEIKVNTQAQPHLLYDYYGFPEPAYNIKYPVSGAPQLAKELLSGLQGLGVPVIEETERGLDHGVFVPLAIMSPEADIPCVQISLQCDYSPELHLQIGEHIAKTIASLDNVLLLGSGFSFHNMAAFRLADNKEAIKNNLEFESWLEQVLNTPLSKQERVQHLINWQSAPGARYCHPTEEHLMPLHVAYGAAQSTPIAFKQVSVLHKKATFALWTMA</sequence>
<feature type="domain" description="Extradiol ring-cleavage dioxygenase class III enzyme subunit B" evidence="6">
    <location>
        <begin position="28"/>
        <end position="249"/>
    </location>
</feature>
<organism evidence="7 8">
    <name type="scientific">Pseudoalteromonas qingdaonensis</name>
    <dbReference type="NCBI Taxonomy" id="3131913"/>
    <lineage>
        <taxon>Bacteria</taxon>
        <taxon>Pseudomonadati</taxon>
        <taxon>Pseudomonadota</taxon>
        <taxon>Gammaproteobacteria</taxon>
        <taxon>Alteromonadales</taxon>
        <taxon>Pseudoalteromonadaceae</taxon>
        <taxon>Pseudoalteromonas</taxon>
    </lineage>
</organism>
<evidence type="ECO:0000256" key="1">
    <source>
        <dbReference type="ARBA" id="ARBA00001947"/>
    </source>
</evidence>
<dbReference type="CDD" id="cd07363">
    <property type="entry name" value="45_DOPA_Dioxygenase"/>
    <property type="match status" value="1"/>
</dbReference>
<dbReference type="EMBL" id="JBCGCU010000007">
    <property type="protein sequence ID" value="MEM0515459.1"/>
    <property type="molecule type" value="Genomic_DNA"/>
</dbReference>
<dbReference type="SUPFAM" id="SSF53213">
    <property type="entry name" value="LigB-like"/>
    <property type="match status" value="1"/>
</dbReference>
<dbReference type="InterPro" id="IPR014436">
    <property type="entry name" value="Extradiol_dOase_DODA"/>
</dbReference>
<comment type="caution">
    <text evidence="7">The sequence shown here is derived from an EMBL/GenBank/DDBJ whole genome shotgun (WGS) entry which is preliminary data.</text>
</comment>
<comment type="similarity">
    <text evidence="2">Belongs to the DODA-type extradiol aromatic ring-opening dioxygenase family.</text>
</comment>
<dbReference type="RefSeq" id="WP_342678104.1">
    <property type="nucleotide sequence ID" value="NZ_JBCGCU010000007.1"/>
</dbReference>
<dbReference type="PANTHER" id="PTHR30096">
    <property type="entry name" value="4,5-DOPA DIOXYGENASE EXTRADIOL-LIKE PROTEIN"/>
    <property type="match status" value="1"/>
</dbReference>
<evidence type="ECO:0000259" key="6">
    <source>
        <dbReference type="Pfam" id="PF02900"/>
    </source>
</evidence>
<keyword evidence="7" id="KW-0223">Dioxygenase</keyword>
<dbReference type="EC" id="1.13.-.-" evidence="7"/>
<evidence type="ECO:0000313" key="7">
    <source>
        <dbReference type="EMBL" id="MEM0515459.1"/>
    </source>
</evidence>
<keyword evidence="3" id="KW-0479">Metal-binding</keyword>
<evidence type="ECO:0000256" key="2">
    <source>
        <dbReference type="ARBA" id="ARBA00007581"/>
    </source>
</evidence>
<dbReference type="GO" id="GO:0051213">
    <property type="term" value="F:dioxygenase activity"/>
    <property type="evidence" value="ECO:0007669"/>
    <property type="project" value="UniProtKB-KW"/>
</dbReference>
<gene>
    <name evidence="7" type="ORF">WCN91_08500</name>
</gene>
<keyword evidence="8" id="KW-1185">Reference proteome</keyword>